<dbReference type="GO" id="GO:0042168">
    <property type="term" value="P:heme metabolic process"/>
    <property type="evidence" value="ECO:0007669"/>
    <property type="project" value="InterPro"/>
</dbReference>
<organism evidence="12 13">
    <name type="scientific">Legionella septentrionalis</name>
    <dbReference type="NCBI Taxonomy" id="2498109"/>
    <lineage>
        <taxon>Bacteria</taxon>
        <taxon>Pseudomonadati</taxon>
        <taxon>Pseudomonadota</taxon>
        <taxon>Gammaproteobacteria</taxon>
        <taxon>Legionellales</taxon>
        <taxon>Legionellaceae</taxon>
        <taxon>Legionella</taxon>
    </lineage>
</organism>
<keyword evidence="6 10" id="KW-0812">Transmembrane</keyword>
<evidence type="ECO:0000256" key="6">
    <source>
        <dbReference type="ARBA" id="ARBA00022692"/>
    </source>
</evidence>
<gene>
    <name evidence="12" type="ORF">EKM59_02190</name>
</gene>
<dbReference type="InterPro" id="IPR010817">
    <property type="entry name" value="HemY_N"/>
</dbReference>
<dbReference type="GO" id="GO:0005886">
    <property type="term" value="C:plasma membrane"/>
    <property type="evidence" value="ECO:0007669"/>
    <property type="project" value="UniProtKB-SubCell"/>
</dbReference>
<evidence type="ECO:0000259" key="11">
    <source>
        <dbReference type="Pfam" id="PF07219"/>
    </source>
</evidence>
<dbReference type="Gene3D" id="1.25.40.10">
    <property type="entry name" value="Tetratricopeptide repeat domain"/>
    <property type="match status" value="2"/>
</dbReference>
<dbReference type="Proteomes" id="UP000288012">
    <property type="component" value="Unassembled WGS sequence"/>
</dbReference>
<evidence type="ECO:0000256" key="2">
    <source>
        <dbReference type="ARBA" id="ARBA00004429"/>
    </source>
</evidence>
<dbReference type="InterPro" id="IPR005254">
    <property type="entry name" value="Heme_biosyn_assoc_TPR_pro"/>
</dbReference>
<dbReference type="NCBIfam" id="TIGR00540">
    <property type="entry name" value="TPR_hemY_coli"/>
    <property type="match status" value="1"/>
</dbReference>
<keyword evidence="5" id="KW-0997">Cell inner membrane</keyword>
<dbReference type="Pfam" id="PF07219">
    <property type="entry name" value="HemY_N"/>
    <property type="match status" value="1"/>
</dbReference>
<dbReference type="RefSeq" id="WP_126953761.1">
    <property type="nucleotide sequence ID" value="NZ_RZGR01000004.1"/>
</dbReference>
<keyword evidence="7 10" id="KW-1133">Transmembrane helix</keyword>
<sequence length="397" mass="45635">MIRILSIFLLLLAAVWLGIQLHHDPGYLLIAINKWTVETTLWVAIISLLLLFLFLHFFMLLCSWMVHFPAAWRNWSNRRRMQKAQAKTRQGLIEFSEGYWQRAKNHLIKALPDTDTPLLNYLTAARAAQEMGDSKLRDEYLRQAQQSVPDAKIAVELTQAQLQLANKQWEQALATLKHLQDLVPNHPYVLKLLMHLYEEVRDWPQLLALLPELQKNHVISLASYKRLQQHAYLHFIADLAKQNQTQLLNDTFNNLPKRLSHDPELVAEYSRYLLSIAEYAQAENLLRRVLQKHFNDELINLYGQIKSEDANLNFAESLIKTHPHSACLYLCLGRLCINKQLWGKARAYLEESIAYGATPAAYAELGKLLENLNDSLAACSAYRKGLLLVVAGERVPG</sequence>
<evidence type="ECO:0000256" key="4">
    <source>
        <dbReference type="ARBA" id="ARBA00022475"/>
    </source>
</evidence>
<keyword evidence="13" id="KW-1185">Reference proteome</keyword>
<accession>A0A3S0WSW6</accession>
<dbReference type="UniPathway" id="UPA00252"/>
<protein>
    <submittedName>
        <fullName evidence="12">Protoporphyrinogen oxidase</fullName>
    </submittedName>
</protein>
<comment type="function">
    <text evidence="1">Involved in a late step of protoheme IX synthesis.</text>
</comment>
<dbReference type="SUPFAM" id="SSF48452">
    <property type="entry name" value="TPR-like"/>
    <property type="match status" value="2"/>
</dbReference>
<keyword evidence="9" id="KW-0627">Porphyrin biosynthesis</keyword>
<dbReference type="EMBL" id="RZGR01000004">
    <property type="protein sequence ID" value="RUQ90434.1"/>
    <property type="molecule type" value="Genomic_DNA"/>
</dbReference>
<feature type="domain" description="HemY N-terminal" evidence="11">
    <location>
        <begin position="26"/>
        <end position="132"/>
    </location>
</feature>
<dbReference type="InterPro" id="IPR011990">
    <property type="entry name" value="TPR-like_helical_dom_sf"/>
</dbReference>
<proteinExistence type="predicted"/>
<evidence type="ECO:0000256" key="7">
    <source>
        <dbReference type="ARBA" id="ARBA00022989"/>
    </source>
</evidence>
<comment type="caution">
    <text evidence="12">The sequence shown here is derived from an EMBL/GenBank/DDBJ whole genome shotgun (WGS) entry which is preliminary data.</text>
</comment>
<evidence type="ECO:0000256" key="5">
    <source>
        <dbReference type="ARBA" id="ARBA00022519"/>
    </source>
</evidence>
<keyword evidence="8 10" id="KW-0472">Membrane</keyword>
<evidence type="ECO:0000256" key="8">
    <source>
        <dbReference type="ARBA" id="ARBA00023136"/>
    </source>
</evidence>
<evidence type="ECO:0000313" key="12">
    <source>
        <dbReference type="EMBL" id="RUQ90434.1"/>
    </source>
</evidence>
<dbReference type="GO" id="GO:0006779">
    <property type="term" value="P:porphyrin-containing compound biosynthetic process"/>
    <property type="evidence" value="ECO:0007669"/>
    <property type="project" value="UniProtKB-KW"/>
</dbReference>
<evidence type="ECO:0000313" key="13">
    <source>
        <dbReference type="Proteomes" id="UP000288012"/>
    </source>
</evidence>
<evidence type="ECO:0000256" key="9">
    <source>
        <dbReference type="ARBA" id="ARBA00023244"/>
    </source>
</evidence>
<name>A0A3S0WSW6_9GAMM</name>
<evidence type="ECO:0000256" key="3">
    <source>
        <dbReference type="ARBA" id="ARBA00004744"/>
    </source>
</evidence>
<evidence type="ECO:0000256" key="1">
    <source>
        <dbReference type="ARBA" id="ARBA00002962"/>
    </source>
</evidence>
<reference evidence="12 13" key="1">
    <citation type="submission" date="2018-12" db="EMBL/GenBank/DDBJ databases">
        <title>Legionella sp,whole genome shotgun sequence.</title>
        <authorList>
            <person name="Wu H."/>
        </authorList>
    </citation>
    <scope>NUCLEOTIDE SEQUENCE [LARGE SCALE GENOMIC DNA]</scope>
    <source>
        <strain evidence="13">km714</strain>
    </source>
</reference>
<evidence type="ECO:0000256" key="10">
    <source>
        <dbReference type="SAM" id="Phobius"/>
    </source>
</evidence>
<comment type="pathway">
    <text evidence="3">Porphyrin-containing compound metabolism; protoheme biosynthesis.</text>
</comment>
<feature type="transmembrane region" description="Helical" evidence="10">
    <location>
        <begin position="41"/>
        <end position="72"/>
    </location>
</feature>
<keyword evidence="4" id="KW-1003">Cell membrane</keyword>
<dbReference type="OrthoDB" id="7053339at2"/>
<comment type="subcellular location">
    <subcellularLocation>
        <location evidence="2">Cell inner membrane</location>
        <topology evidence="2">Multi-pass membrane protein</topology>
    </subcellularLocation>
</comment>
<dbReference type="AlphaFoldDB" id="A0A3S0WSW6"/>